<comment type="caution">
    <text evidence="1">The sequence shown here is derived from an EMBL/GenBank/DDBJ whole genome shotgun (WGS) entry which is preliminary data.</text>
</comment>
<evidence type="ECO:0000313" key="1">
    <source>
        <dbReference type="EMBL" id="RSL31445.1"/>
    </source>
</evidence>
<accession>A0A428MZ88</accession>
<reference evidence="1 2" key="1">
    <citation type="submission" date="2018-10" db="EMBL/GenBank/DDBJ databases">
        <title>Draft genome sequence of Bacillus salarius IM0101, isolated from a hypersaline soil in Inner Mongolia, China.</title>
        <authorList>
            <person name="Yamprayoonswat W."/>
            <person name="Boonvisut S."/>
            <person name="Jumpathong W."/>
            <person name="Sittihan S."/>
            <person name="Ruangsuj P."/>
            <person name="Wanthongcharoen S."/>
            <person name="Thongpramul N."/>
            <person name="Pimmason S."/>
            <person name="Yu B."/>
            <person name="Yasawong M."/>
        </authorList>
    </citation>
    <scope>NUCLEOTIDE SEQUENCE [LARGE SCALE GENOMIC DNA]</scope>
    <source>
        <strain evidence="1 2">IM0101</strain>
    </source>
</reference>
<name>A0A428MZ88_9BACI</name>
<organism evidence="1 2">
    <name type="scientific">Salibacterium salarium</name>
    <dbReference type="NCBI Taxonomy" id="284579"/>
    <lineage>
        <taxon>Bacteria</taxon>
        <taxon>Bacillati</taxon>
        <taxon>Bacillota</taxon>
        <taxon>Bacilli</taxon>
        <taxon>Bacillales</taxon>
        <taxon>Bacillaceae</taxon>
    </lineage>
</organism>
<dbReference type="RefSeq" id="WP_125558548.1">
    <property type="nucleotide sequence ID" value="NZ_RBVX01000024.1"/>
</dbReference>
<dbReference type="EMBL" id="RBVX01000024">
    <property type="protein sequence ID" value="RSL31445.1"/>
    <property type="molecule type" value="Genomic_DNA"/>
</dbReference>
<sequence>MSQQLTKAQAFKELYELLLYYSENRDKPVSGEFDFFENVKHYCSIIGMDYEEFIEEFNLKNEFL</sequence>
<keyword evidence="2" id="KW-1185">Reference proteome</keyword>
<proteinExistence type="predicted"/>
<dbReference type="OrthoDB" id="2680439at2"/>
<evidence type="ECO:0000313" key="2">
    <source>
        <dbReference type="Proteomes" id="UP000275076"/>
    </source>
</evidence>
<protein>
    <submittedName>
        <fullName evidence="1">Uncharacterized protein</fullName>
    </submittedName>
</protein>
<gene>
    <name evidence="1" type="ORF">D7Z54_20610</name>
</gene>
<dbReference type="AlphaFoldDB" id="A0A428MZ88"/>
<dbReference type="Proteomes" id="UP000275076">
    <property type="component" value="Unassembled WGS sequence"/>
</dbReference>